<evidence type="ECO:0000313" key="2">
    <source>
        <dbReference type="Proteomes" id="UP000250078"/>
    </source>
</evidence>
<name>A0ACC8EPD4_9PEZI</name>
<proteinExistence type="predicted"/>
<evidence type="ECO:0000313" key="1">
    <source>
        <dbReference type="EMBL" id="OCK88076.1"/>
    </source>
</evidence>
<gene>
    <name evidence="1" type="ORF">K441DRAFT_621823</name>
</gene>
<accession>A0ACC8EPD4</accession>
<organism evidence="1 2">
    <name type="scientific">Cenococcum geophilum 1.58</name>
    <dbReference type="NCBI Taxonomy" id="794803"/>
    <lineage>
        <taxon>Eukaryota</taxon>
        <taxon>Fungi</taxon>
        <taxon>Dikarya</taxon>
        <taxon>Ascomycota</taxon>
        <taxon>Pezizomycotina</taxon>
        <taxon>Dothideomycetes</taxon>
        <taxon>Pleosporomycetidae</taxon>
        <taxon>Gloniales</taxon>
        <taxon>Gloniaceae</taxon>
        <taxon>Cenococcum</taxon>
    </lineage>
</organism>
<keyword evidence="2" id="KW-1185">Reference proteome</keyword>
<protein>
    <submittedName>
        <fullName evidence="1">DUF1772-domain-containing protein</fullName>
    </submittedName>
</protein>
<dbReference type="EMBL" id="KV748249">
    <property type="protein sequence ID" value="OCK88076.1"/>
    <property type="molecule type" value="Genomic_DNA"/>
</dbReference>
<sequence>MAGQLPSYIPIAQIVGLTTSAALSGYIAGYSIGTIPSLKLAPSGLLARQWQTAFDVGKATAPWLAFIGGAAFSYLATEASKNPSLFPSNGFGLYTTAAVLVPSIVPWTLLAMRSTNNKLLALAEAAELDQEGMEETAFMANYVQELVSRWYWLNLARAAMPAVGAVLGAMAVVRL</sequence>
<dbReference type="Proteomes" id="UP000250078">
    <property type="component" value="Unassembled WGS sequence"/>
</dbReference>
<reference evidence="1 2" key="1">
    <citation type="journal article" date="2016" name="Nat. Commun.">
        <title>Ectomycorrhizal ecology is imprinted in the genome of the dominant symbiotic fungus Cenococcum geophilum.</title>
        <authorList>
            <consortium name="DOE Joint Genome Institute"/>
            <person name="Peter M."/>
            <person name="Kohler A."/>
            <person name="Ohm R.A."/>
            <person name="Kuo A."/>
            <person name="Krutzmann J."/>
            <person name="Morin E."/>
            <person name="Arend M."/>
            <person name="Barry K.W."/>
            <person name="Binder M."/>
            <person name="Choi C."/>
            <person name="Clum A."/>
            <person name="Copeland A."/>
            <person name="Grisel N."/>
            <person name="Haridas S."/>
            <person name="Kipfer T."/>
            <person name="LaButti K."/>
            <person name="Lindquist E."/>
            <person name="Lipzen A."/>
            <person name="Maire R."/>
            <person name="Meier B."/>
            <person name="Mihaltcheva S."/>
            <person name="Molinier V."/>
            <person name="Murat C."/>
            <person name="Poggeler S."/>
            <person name="Quandt C.A."/>
            <person name="Sperisen C."/>
            <person name="Tritt A."/>
            <person name="Tisserant E."/>
            <person name="Crous P.W."/>
            <person name="Henrissat B."/>
            <person name="Nehls U."/>
            <person name="Egli S."/>
            <person name="Spatafora J.W."/>
            <person name="Grigoriev I.V."/>
            <person name="Martin F.M."/>
        </authorList>
    </citation>
    <scope>NUCLEOTIDE SEQUENCE [LARGE SCALE GENOMIC DNA]</scope>
    <source>
        <strain evidence="1 2">1.58</strain>
    </source>
</reference>